<dbReference type="InterPro" id="IPR001478">
    <property type="entry name" value="PDZ"/>
</dbReference>
<dbReference type="Proteomes" id="UP001479436">
    <property type="component" value="Unassembled WGS sequence"/>
</dbReference>
<name>A0ABR2WUE4_9FUNG</name>
<feature type="domain" description="PDZ" evidence="4">
    <location>
        <begin position="286"/>
        <end position="361"/>
    </location>
</feature>
<dbReference type="Gene3D" id="2.30.42.10">
    <property type="match status" value="3"/>
</dbReference>
<feature type="region of interest" description="Disordered" evidence="3">
    <location>
        <begin position="1"/>
        <end position="38"/>
    </location>
</feature>
<dbReference type="InterPro" id="IPR001940">
    <property type="entry name" value="Peptidase_S1C"/>
</dbReference>
<dbReference type="InterPro" id="IPR036034">
    <property type="entry name" value="PDZ_sf"/>
</dbReference>
<evidence type="ECO:0000313" key="5">
    <source>
        <dbReference type="EMBL" id="KAK9765127.1"/>
    </source>
</evidence>
<evidence type="ECO:0000256" key="3">
    <source>
        <dbReference type="SAM" id="MobiDB-lite"/>
    </source>
</evidence>
<reference evidence="5 6" key="1">
    <citation type="submission" date="2023-04" db="EMBL/GenBank/DDBJ databases">
        <title>Genome of Basidiobolus ranarum AG-B5.</title>
        <authorList>
            <person name="Stajich J.E."/>
            <person name="Carter-House D."/>
            <person name="Gryganskyi A."/>
        </authorList>
    </citation>
    <scope>NUCLEOTIDE SEQUENCE [LARGE SCALE GENOMIC DNA]</scope>
    <source>
        <strain evidence="5 6">AG-B5</strain>
    </source>
</reference>
<dbReference type="Pfam" id="PF13365">
    <property type="entry name" value="Trypsin_2"/>
    <property type="match status" value="1"/>
</dbReference>
<sequence length="980" mass="109650">MGTNKNSNKPSEDKNRMPDPFPPVRRFGSIQRSQTLPVPTKKVEDTSINFSNDFFALALSSLPSLQQPKWQKTIEERIKSVVSIKFSLVEFFDTEEPLNSEATGFVVDSKHGLILTNRHVVSPGPFVGEAIFHDLEEVGVFPVYRDPVHDFGFLRFDPTKIKYMPVTEIALEPSAAKVGLEIRVIGNDNGDQLSILAGCISQLHRNASDYGPGNYSDFNTFYYQAASSASGGSSGSPVIDVEGRAVALQSAGSDEAASNYYLPLDRVIRALKCIQNKEPITRGTIQVKFMYEPFNETRRLGLLPDTEEDVRNTFPDSRGMLVVASVVPNGPAYGLLEEGDILVMVNEKYTIEFSRLEEVIDTSVGDSVKLTVERGGEVLNFDIVVQDLHSITPARYVTIGGGIFNELSYQIAMSYKIPVGGVYVSGGYGMWFGSGMVIHSAHNMLTPDLDTFIEVMKQIPDGEHFPVKYHYASNQRDMRLKIVRMERHWSPFKIATKDDTSGYWNFTDLGPPPVPELRRRVTADMLPNDNSGSEMGLIRSFVKIKYYMPLTLDGFRLVNTEGYGVIVDSTKGIIVVSRSLVPVSMGDLTIIIADSIKIPGNIVFFHPGHNFVFISYDTSLVDDDIVRSISISDNPLEDGQEAYFFGFNNSDFPVLTRTIISYVKNYGFSENKPPRFKSINFDAITLGSTVPSNCDNGVIIDRQGCVQALFLTYLEPTDEHGNEKEIQLGLPIDVILPALYDLREDKYPTIRMLTIELTSLSFDEAKDVGLSFFWIKLFKETNPTCLDVYQIYRVEAGSPCQGVLKELDIILAVDGQPCTQLADMDIQYYQPEIEMTVLRDSEELVISVPTTSCSGEGTTRVVRWCGAVLQEPYKAVLQQVERIPSQVYVSSCNYGSPANNYGLAPTKFITHVNGFETHNLDALLKVLRDSPDNTYVRIRLVSLEGHPEILTLKTNYHYWPTIELVKDRENGFEWSRKEHS</sequence>
<accession>A0ABR2WUE4</accession>
<protein>
    <recommendedName>
        <fullName evidence="4">PDZ domain-containing protein</fullName>
    </recommendedName>
</protein>
<dbReference type="PANTHER" id="PTHR46366">
    <property type="entry name" value="PRO-APOPTOTIC SERINE PROTEASE NMA111"/>
    <property type="match status" value="1"/>
</dbReference>
<dbReference type="PRINTS" id="PR00834">
    <property type="entry name" value="PROTEASES2C"/>
</dbReference>
<comment type="similarity">
    <text evidence="1">Belongs to the peptidase S1C family.</text>
</comment>
<dbReference type="InterPro" id="IPR025926">
    <property type="entry name" value="PDZ-like_dom"/>
</dbReference>
<gene>
    <name evidence="5" type="ORF">K7432_006778</name>
</gene>
<dbReference type="PANTHER" id="PTHR46366:SF8">
    <property type="entry name" value="PRO-APOPTOTIC SERINE PROTEASE NMA111"/>
    <property type="match status" value="1"/>
</dbReference>
<dbReference type="SMART" id="SM00228">
    <property type="entry name" value="PDZ"/>
    <property type="match status" value="3"/>
</dbReference>
<evidence type="ECO:0000259" key="4">
    <source>
        <dbReference type="PROSITE" id="PS50106"/>
    </source>
</evidence>
<organism evidence="5 6">
    <name type="scientific">Basidiobolus ranarum</name>
    <dbReference type="NCBI Taxonomy" id="34480"/>
    <lineage>
        <taxon>Eukaryota</taxon>
        <taxon>Fungi</taxon>
        <taxon>Fungi incertae sedis</taxon>
        <taxon>Zoopagomycota</taxon>
        <taxon>Entomophthoromycotina</taxon>
        <taxon>Basidiobolomycetes</taxon>
        <taxon>Basidiobolales</taxon>
        <taxon>Basidiobolaceae</taxon>
        <taxon>Basidiobolus</taxon>
    </lineage>
</organism>
<dbReference type="SUPFAM" id="SSF50156">
    <property type="entry name" value="PDZ domain-like"/>
    <property type="match status" value="3"/>
</dbReference>
<comment type="caution">
    <text evidence="5">The sequence shown here is derived from an EMBL/GenBank/DDBJ whole genome shotgun (WGS) entry which is preliminary data.</text>
</comment>
<evidence type="ECO:0000313" key="6">
    <source>
        <dbReference type="Proteomes" id="UP001479436"/>
    </source>
</evidence>
<keyword evidence="6" id="KW-1185">Reference proteome</keyword>
<dbReference type="InterPro" id="IPR009003">
    <property type="entry name" value="Peptidase_S1_PA"/>
</dbReference>
<evidence type="ECO:0000256" key="2">
    <source>
        <dbReference type="ARBA" id="ARBA00022737"/>
    </source>
</evidence>
<evidence type="ECO:0000256" key="1">
    <source>
        <dbReference type="ARBA" id="ARBA00010541"/>
    </source>
</evidence>
<dbReference type="EMBL" id="JASJQH010000312">
    <property type="protein sequence ID" value="KAK9765127.1"/>
    <property type="molecule type" value="Genomic_DNA"/>
</dbReference>
<dbReference type="Pfam" id="PF12812">
    <property type="entry name" value="PDZ_1"/>
    <property type="match status" value="2"/>
</dbReference>
<proteinExistence type="inferred from homology"/>
<dbReference type="Gene3D" id="2.40.10.120">
    <property type="match status" value="1"/>
</dbReference>
<dbReference type="PROSITE" id="PS50106">
    <property type="entry name" value="PDZ"/>
    <property type="match status" value="1"/>
</dbReference>
<keyword evidence="2" id="KW-0677">Repeat</keyword>
<dbReference type="CDD" id="cd06786">
    <property type="entry name" value="cpPDZ1_ScNma111-like"/>
    <property type="match status" value="1"/>
</dbReference>
<dbReference type="SUPFAM" id="SSF50494">
    <property type="entry name" value="Trypsin-like serine proteases"/>
    <property type="match status" value="2"/>
</dbReference>
<dbReference type="Pfam" id="PF13180">
    <property type="entry name" value="PDZ_2"/>
    <property type="match status" value="1"/>
</dbReference>